<accession>A0A7D5IWK7</accession>
<gene>
    <name evidence="1" type="ORF">HW566_10195</name>
</gene>
<dbReference type="EMBL" id="CP058316">
    <property type="protein sequence ID" value="QLD12102.1"/>
    <property type="molecule type" value="Genomic_DNA"/>
</dbReference>
<name>A0A7D5IWK7_9MICO</name>
<dbReference type="AlphaFoldDB" id="A0A7D5IWK7"/>
<proteinExistence type="predicted"/>
<dbReference type="RefSeq" id="WP_178012592.1">
    <property type="nucleotide sequence ID" value="NZ_CP058316.1"/>
</dbReference>
<reference evidence="1 2" key="1">
    <citation type="submission" date="2020-06" db="EMBL/GenBank/DDBJ databases">
        <authorList>
            <person name="Jo H."/>
        </authorList>
    </citation>
    <scope>NUCLEOTIDE SEQUENCE [LARGE SCALE GENOMIC DNA]</scope>
    <source>
        <strain evidence="1 2">I46</strain>
    </source>
</reference>
<evidence type="ECO:0000313" key="2">
    <source>
        <dbReference type="Proteomes" id="UP000509638"/>
    </source>
</evidence>
<sequence length="132" mass="14133">MSTPPRIGPLAQLALADLAMILQSPRAGHGIEVWIRVHARRARRRELQIVLALAVAVGDRRAQANEAPASGVWRPEADAASPSATLLGERLVAACLNDDAATASALAAAWARWEPEARGEVLRVLIRLLAPR</sequence>
<evidence type="ECO:0000313" key="1">
    <source>
        <dbReference type="EMBL" id="QLD12102.1"/>
    </source>
</evidence>
<organism evidence="1 2">
    <name type="scientific">Microbacterium oleivorans</name>
    <dbReference type="NCBI Taxonomy" id="273677"/>
    <lineage>
        <taxon>Bacteria</taxon>
        <taxon>Bacillati</taxon>
        <taxon>Actinomycetota</taxon>
        <taxon>Actinomycetes</taxon>
        <taxon>Micrococcales</taxon>
        <taxon>Microbacteriaceae</taxon>
        <taxon>Microbacterium</taxon>
    </lineage>
</organism>
<dbReference type="Proteomes" id="UP000509638">
    <property type="component" value="Chromosome"/>
</dbReference>
<protein>
    <submittedName>
        <fullName evidence="1">Uncharacterized protein</fullName>
    </submittedName>
</protein>